<evidence type="ECO:0000256" key="1">
    <source>
        <dbReference type="ARBA" id="ARBA00001947"/>
    </source>
</evidence>
<organism evidence="6 7">
    <name type="scientific">Zopfia rhizophila CBS 207.26</name>
    <dbReference type="NCBI Taxonomy" id="1314779"/>
    <lineage>
        <taxon>Eukaryota</taxon>
        <taxon>Fungi</taxon>
        <taxon>Dikarya</taxon>
        <taxon>Ascomycota</taxon>
        <taxon>Pezizomycotina</taxon>
        <taxon>Dothideomycetes</taxon>
        <taxon>Dothideomycetes incertae sedis</taxon>
        <taxon>Zopfiaceae</taxon>
        <taxon>Zopfia</taxon>
    </lineage>
</organism>
<accession>A0A6A6ER34</accession>
<dbReference type="EMBL" id="ML994614">
    <property type="protein sequence ID" value="KAF2193178.1"/>
    <property type="molecule type" value="Genomic_DNA"/>
</dbReference>
<evidence type="ECO:0000313" key="7">
    <source>
        <dbReference type="Proteomes" id="UP000800200"/>
    </source>
</evidence>
<evidence type="ECO:0000256" key="2">
    <source>
        <dbReference type="ARBA" id="ARBA00022723"/>
    </source>
</evidence>
<reference evidence="6" key="1">
    <citation type="journal article" date="2020" name="Stud. Mycol.">
        <title>101 Dothideomycetes genomes: a test case for predicting lifestyles and emergence of pathogens.</title>
        <authorList>
            <person name="Haridas S."/>
            <person name="Albert R."/>
            <person name="Binder M."/>
            <person name="Bloem J."/>
            <person name="Labutti K."/>
            <person name="Salamov A."/>
            <person name="Andreopoulos B."/>
            <person name="Baker S."/>
            <person name="Barry K."/>
            <person name="Bills G."/>
            <person name="Bluhm B."/>
            <person name="Cannon C."/>
            <person name="Castanera R."/>
            <person name="Culley D."/>
            <person name="Daum C."/>
            <person name="Ezra D."/>
            <person name="Gonzalez J."/>
            <person name="Henrissat B."/>
            <person name="Kuo A."/>
            <person name="Liang C."/>
            <person name="Lipzen A."/>
            <person name="Lutzoni F."/>
            <person name="Magnuson J."/>
            <person name="Mondo S."/>
            <person name="Nolan M."/>
            <person name="Ohm R."/>
            <person name="Pangilinan J."/>
            <person name="Park H.-J."/>
            <person name="Ramirez L."/>
            <person name="Alfaro M."/>
            <person name="Sun H."/>
            <person name="Tritt A."/>
            <person name="Yoshinaga Y."/>
            <person name="Zwiers L.-H."/>
            <person name="Turgeon B."/>
            <person name="Goodwin S."/>
            <person name="Spatafora J."/>
            <person name="Crous P."/>
            <person name="Grigoriev I."/>
        </authorList>
    </citation>
    <scope>NUCLEOTIDE SEQUENCE</scope>
    <source>
        <strain evidence="6">CBS 207.26</strain>
    </source>
</reference>
<keyword evidence="3 6" id="KW-0378">Hydrolase</keyword>
<dbReference type="Pfam" id="PF01979">
    <property type="entry name" value="Amidohydro_1"/>
    <property type="match status" value="2"/>
</dbReference>
<feature type="domain" description="Amidohydrolase-related" evidence="5">
    <location>
        <begin position="60"/>
        <end position="156"/>
    </location>
</feature>
<name>A0A6A6ER34_9PEZI</name>
<dbReference type="GO" id="GO:0046872">
    <property type="term" value="F:metal ion binding"/>
    <property type="evidence" value="ECO:0007669"/>
    <property type="project" value="UniProtKB-KW"/>
</dbReference>
<dbReference type="SUPFAM" id="SSF51556">
    <property type="entry name" value="Metallo-dependent hydrolases"/>
    <property type="match status" value="1"/>
</dbReference>
<evidence type="ECO:0000256" key="4">
    <source>
        <dbReference type="ARBA" id="ARBA00022833"/>
    </source>
</evidence>
<comment type="cofactor">
    <cofactor evidence="1">
        <name>Zn(2+)</name>
        <dbReference type="ChEBI" id="CHEBI:29105"/>
    </cofactor>
</comment>
<keyword evidence="4" id="KW-0862">Zinc</keyword>
<dbReference type="InterPro" id="IPR051607">
    <property type="entry name" value="Metallo-dep_hydrolases"/>
</dbReference>
<dbReference type="Proteomes" id="UP000800200">
    <property type="component" value="Unassembled WGS sequence"/>
</dbReference>
<dbReference type="PANTHER" id="PTHR11271">
    <property type="entry name" value="GUANINE DEAMINASE"/>
    <property type="match status" value="1"/>
</dbReference>
<evidence type="ECO:0000256" key="3">
    <source>
        <dbReference type="ARBA" id="ARBA00022801"/>
    </source>
</evidence>
<sequence>MEAWRQTILLKGGTLLVHDSEDHIVPRRADLLIQDDRIGLIEPQIPASSSMKVIDCTRDIISPGFIDTHHHAWQSQQKGLHCDHTLLDYYHSGNLASYHLSLDDVFWGQLSGALEAVDAGTTTIVDHAHLNYSPEHSVEAIRATVASGIRSTFCYCAHPRVATWQPQFTMENEIFPKWVMATFAQLASKQPFGPNGRVRLGFAIDSAYLAPQLLGVILSDVRAKGVKLITSHATRVGNRPSHTASAMAKKGLLGPDILLSHANFTTKEELNHMKNTGAHISSTPHTELHMGHGHPICLEPEFFDISSLGVDCHSVCSSFLPAQMLLVLQASRARRHEELLARGQLDASVGPTVEDVFNLGTIKGARAVGLENEVGSLAVGKKADMVIFDGTTPSMRAVAERHPVSGIVLHSSIRDIKTVIIDGIIRKETSKLSPVLIQKGIDIHTGAEQDEHWLDWESVGRELDRSWKALQTKMEETVDEKLAKDGIMRSLSEIVRKIAEKQ</sequence>
<dbReference type="PANTHER" id="PTHR11271:SF37">
    <property type="entry name" value="FAMILY PROTEIN, PUTATIVE (AFU_ORTHOLOGUE AFUA_4G00460)-RELATED"/>
    <property type="match status" value="1"/>
</dbReference>
<evidence type="ECO:0000259" key="5">
    <source>
        <dbReference type="Pfam" id="PF01979"/>
    </source>
</evidence>
<dbReference type="AlphaFoldDB" id="A0A6A6ER34"/>
<proteinExistence type="predicted"/>
<feature type="domain" description="Amidohydrolase-related" evidence="5">
    <location>
        <begin position="250"/>
        <end position="423"/>
    </location>
</feature>
<dbReference type="InterPro" id="IPR011059">
    <property type="entry name" value="Metal-dep_hydrolase_composite"/>
</dbReference>
<protein>
    <submittedName>
        <fullName evidence="6">Amidohydrolase family protein</fullName>
    </submittedName>
</protein>
<dbReference type="InterPro" id="IPR006680">
    <property type="entry name" value="Amidohydro-rel"/>
</dbReference>
<dbReference type="SUPFAM" id="SSF51338">
    <property type="entry name" value="Composite domain of metallo-dependent hydrolases"/>
    <property type="match status" value="1"/>
</dbReference>
<dbReference type="Gene3D" id="2.30.40.10">
    <property type="entry name" value="Urease, subunit C, domain 1"/>
    <property type="match status" value="1"/>
</dbReference>
<dbReference type="InterPro" id="IPR032466">
    <property type="entry name" value="Metal_Hydrolase"/>
</dbReference>
<dbReference type="GO" id="GO:0019239">
    <property type="term" value="F:deaminase activity"/>
    <property type="evidence" value="ECO:0007669"/>
    <property type="project" value="TreeGrafter"/>
</dbReference>
<dbReference type="Gene3D" id="3.20.20.140">
    <property type="entry name" value="Metal-dependent hydrolases"/>
    <property type="match status" value="1"/>
</dbReference>
<dbReference type="GO" id="GO:0005829">
    <property type="term" value="C:cytosol"/>
    <property type="evidence" value="ECO:0007669"/>
    <property type="project" value="TreeGrafter"/>
</dbReference>
<keyword evidence="7" id="KW-1185">Reference proteome</keyword>
<keyword evidence="2" id="KW-0479">Metal-binding</keyword>
<evidence type="ECO:0000313" key="6">
    <source>
        <dbReference type="EMBL" id="KAF2193178.1"/>
    </source>
</evidence>
<dbReference type="OrthoDB" id="194468at2759"/>
<gene>
    <name evidence="6" type="ORF">K469DRAFT_795949</name>
</gene>